<dbReference type="AlphaFoldDB" id="A0A7N0TLH6"/>
<protein>
    <submittedName>
        <fullName evidence="2">Uncharacterized protein</fullName>
    </submittedName>
</protein>
<feature type="transmembrane region" description="Helical" evidence="1">
    <location>
        <begin position="64"/>
        <end position="85"/>
    </location>
</feature>
<dbReference type="OMA" id="CWRVVAF"/>
<feature type="transmembrane region" description="Helical" evidence="1">
    <location>
        <begin position="230"/>
        <end position="255"/>
    </location>
</feature>
<keyword evidence="1" id="KW-0472">Membrane</keyword>
<dbReference type="PANTHER" id="PTHR34116:SF9">
    <property type="entry name" value="OS08G0346600 PROTEIN"/>
    <property type="match status" value="1"/>
</dbReference>
<dbReference type="EnsemblPlants" id="Kaladp0039s0487.1.v1.1">
    <property type="protein sequence ID" value="Kaladp0039s0487.1.v1.1.CDS.1"/>
    <property type="gene ID" value="Kaladp0039s0487.v1.1"/>
</dbReference>
<evidence type="ECO:0000313" key="3">
    <source>
        <dbReference type="Proteomes" id="UP000594263"/>
    </source>
</evidence>
<accession>A0A7N0TLH6</accession>
<dbReference type="Gramene" id="Kaladp0039s0487.1.v1.1">
    <property type="protein sequence ID" value="Kaladp0039s0487.1.v1.1.CDS.1"/>
    <property type="gene ID" value="Kaladp0039s0487.v1.1"/>
</dbReference>
<feature type="transmembrane region" description="Helical" evidence="1">
    <location>
        <begin position="105"/>
        <end position="127"/>
    </location>
</feature>
<keyword evidence="1" id="KW-0812">Transmembrane</keyword>
<dbReference type="PANTHER" id="PTHR34116">
    <property type="entry name" value="PLASMINOGEN ACTIVATOR INHIBITOR"/>
    <property type="match status" value="1"/>
</dbReference>
<evidence type="ECO:0000256" key="1">
    <source>
        <dbReference type="SAM" id="Phobius"/>
    </source>
</evidence>
<name>A0A7N0TLH6_KALFE</name>
<evidence type="ECO:0000313" key="2">
    <source>
        <dbReference type="EnsemblPlants" id="Kaladp0039s0487.1.v1.1.CDS.1"/>
    </source>
</evidence>
<keyword evidence="3" id="KW-1185">Reference proteome</keyword>
<keyword evidence="1" id="KW-1133">Transmembrane helix</keyword>
<feature type="transmembrane region" description="Helical" evidence="1">
    <location>
        <begin position="261"/>
        <end position="285"/>
    </location>
</feature>
<dbReference type="Proteomes" id="UP000594263">
    <property type="component" value="Unplaced"/>
</dbReference>
<feature type="transmembrane region" description="Helical" evidence="1">
    <location>
        <begin position="20"/>
        <end position="43"/>
    </location>
</feature>
<feature type="transmembrane region" description="Helical" evidence="1">
    <location>
        <begin position="193"/>
        <end position="218"/>
    </location>
</feature>
<reference evidence="2" key="1">
    <citation type="submission" date="2021-01" db="UniProtKB">
        <authorList>
            <consortium name="EnsemblPlants"/>
        </authorList>
    </citation>
    <scope>IDENTIFICATION</scope>
</reference>
<proteinExistence type="predicted"/>
<organism evidence="2 3">
    <name type="scientific">Kalanchoe fedtschenkoi</name>
    <name type="common">Lavender scallops</name>
    <name type="synonym">South American air plant</name>
    <dbReference type="NCBI Taxonomy" id="63787"/>
    <lineage>
        <taxon>Eukaryota</taxon>
        <taxon>Viridiplantae</taxon>
        <taxon>Streptophyta</taxon>
        <taxon>Embryophyta</taxon>
        <taxon>Tracheophyta</taxon>
        <taxon>Spermatophyta</taxon>
        <taxon>Magnoliopsida</taxon>
        <taxon>eudicotyledons</taxon>
        <taxon>Gunneridae</taxon>
        <taxon>Pentapetalae</taxon>
        <taxon>Saxifragales</taxon>
        <taxon>Crassulaceae</taxon>
        <taxon>Kalanchoe</taxon>
    </lineage>
</organism>
<sequence length="320" mass="35102">MSQLAPPPSPLFFLDTLFDLITILLIAAILILSLLSLAFIFHLRLKIRSSPHLHNFNTLWSLRLLLVLSVIFWSISYLLRSSLVLQRLRIFTLPQGIFLCKLHVVLTLGLFEPAFLTTLLFLLNLSIQKRDPSRTLTNIAHILLLCAPVLLFQVFVVFHAPALDILPDFFRRDYVIHTEPASGDESAVCAYPLLSTIVFAAFAVSFLTGFVLSCWRVVSMVINKRLRIRIYALGSTAVAAVVSQVAFMALSVIWLPEKVAFGGAALMVFLAGLSCAVIGEGILVIHPISDALSAGGDVCVLRLGEPLSPASSSSSFVTTR</sequence>
<feature type="transmembrane region" description="Helical" evidence="1">
    <location>
        <begin position="139"/>
        <end position="160"/>
    </location>
</feature>